<dbReference type="OrthoDB" id="2990505at2759"/>
<dbReference type="Pfam" id="PF07993">
    <property type="entry name" value="NAD_binding_4"/>
    <property type="match status" value="1"/>
</dbReference>
<dbReference type="Proteomes" id="UP000217790">
    <property type="component" value="Unassembled WGS sequence"/>
</dbReference>
<dbReference type="InParanoid" id="A0A2H3DXM9"/>
<dbReference type="PANTHER" id="PTHR44845:SF1">
    <property type="entry name" value="L-2-AMINOADIPATE REDUCTASE"/>
    <property type="match status" value="1"/>
</dbReference>
<dbReference type="EMBL" id="KZ293648">
    <property type="protein sequence ID" value="PBK98820.1"/>
    <property type="molecule type" value="Genomic_DNA"/>
</dbReference>
<evidence type="ECO:0000256" key="3">
    <source>
        <dbReference type="SAM" id="SignalP"/>
    </source>
</evidence>
<keyword evidence="1" id="KW-0596">Phosphopantetheine</keyword>
<dbReference type="Gene3D" id="3.40.50.720">
    <property type="entry name" value="NAD(P)-binding Rossmann-like Domain"/>
    <property type="match status" value="1"/>
</dbReference>
<protein>
    <recommendedName>
        <fullName evidence="4">Thioester reductase (TE) domain-containing protein</fullName>
    </recommendedName>
</protein>
<keyword evidence="3" id="KW-0732">Signal</keyword>
<evidence type="ECO:0000313" key="5">
    <source>
        <dbReference type="EMBL" id="PBK98820.1"/>
    </source>
</evidence>
<proteinExistence type="predicted"/>
<feature type="chain" id="PRO_5013742816" description="Thioester reductase (TE) domain-containing protein" evidence="3">
    <location>
        <begin position="49"/>
        <end position="340"/>
    </location>
</feature>
<dbReference type="PANTHER" id="PTHR44845">
    <property type="entry name" value="CARRIER DOMAIN-CONTAINING PROTEIN"/>
    <property type="match status" value="1"/>
</dbReference>
<organism evidence="5 6">
    <name type="scientific">Armillaria gallica</name>
    <name type="common">Bulbous honey fungus</name>
    <name type="synonym">Armillaria bulbosa</name>
    <dbReference type="NCBI Taxonomy" id="47427"/>
    <lineage>
        <taxon>Eukaryota</taxon>
        <taxon>Fungi</taxon>
        <taxon>Dikarya</taxon>
        <taxon>Basidiomycota</taxon>
        <taxon>Agaricomycotina</taxon>
        <taxon>Agaricomycetes</taxon>
        <taxon>Agaricomycetidae</taxon>
        <taxon>Agaricales</taxon>
        <taxon>Marasmiineae</taxon>
        <taxon>Physalacriaceae</taxon>
        <taxon>Armillaria</taxon>
    </lineage>
</organism>
<dbReference type="STRING" id="47427.A0A2H3DXM9"/>
<accession>A0A2H3DXM9</accession>
<keyword evidence="2" id="KW-0597">Phosphoprotein</keyword>
<reference evidence="6" key="1">
    <citation type="journal article" date="2017" name="Nat. Ecol. Evol.">
        <title>Genome expansion and lineage-specific genetic innovations in the forest pathogenic fungi Armillaria.</title>
        <authorList>
            <person name="Sipos G."/>
            <person name="Prasanna A.N."/>
            <person name="Walter M.C."/>
            <person name="O'Connor E."/>
            <person name="Balint B."/>
            <person name="Krizsan K."/>
            <person name="Kiss B."/>
            <person name="Hess J."/>
            <person name="Varga T."/>
            <person name="Slot J."/>
            <person name="Riley R."/>
            <person name="Boka B."/>
            <person name="Rigling D."/>
            <person name="Barry K."/>
            <person name="Lee J."/>
            <person name="Mihaltcheva S."/>
            <person name="LaButti K."/>
            <person name="Lipzen A."/>
            <person name="Waldron R."/>
            <person name="Moloney N.M."/>
            <person name="Sperisen C."/>
            <person name="Kredics L."/>
            <person name="Vagvoelgyi C."/>
            <person name="Patrignani A."/>
            <person name="Fitzpatrick D."/>
            <person name="Nagy I."/>
            <person name="Doyle S."/>
            <person name="Anderson J.B."/>
            <person name="Grigoriev I.V."/>
            <person name="Gueldener U."/>
            <person name="Muensterkoetter M."/>
            <person name="Nagy L.G."/>
        </authorList>
    </citation>
    <scope>NUCLEOTIDE SEQUENCE [LARGE SCALE GENOMIC DNA]</scope>
    <source>
        <strain evidence="6">Ar21-2</strain>
    </source>
</reference>
<feature type="signal peptide" evidence="3">
    <location>
        <begin position="1"/>
        <end position="48"/>
    </location>
</feature>
<feature type="domain" description="Thioester reductase (TE)" evidence="4">
    <location>
        <begin position="257"/>
        <end position="337"/>
    </location>
</feature>
<gene>
    <name evidence="5" type="ORF">ARMGADRAFT_1075624</name>
</gene>
<evidence type="ECO:0000256" key="2">
    <source>
        <dbReference type="ARBA" id="ARBA00022553"/>
    </source>
</evidence>
<dbReference type="InterPro" id="IPR013120">
    <property type="entry name" value="FAR_NAD-bd"/>
</dbReference>
<keyword evidence="6" id="KW-1185">Reference proteome</keyword>
<name>A0A2H3DXM9_ARMGA</name>
<evidence type="ECO:0000259" key="4">
    <source>
        <dbReference type="Pfam" id="PF07993"/>
    </source>
</evidence>
<evidence type="ECO:0000313" key="6">
    <source>
        <dbReference type="Proteomes" id="UP000217790"/>
    </source>
</evidence>
<evidence type="ECO:0000256" key="1">
    <source>
        <dbReference type="ARBA" id="ARBA00022450"/>
    </source>
</evidence>
<sequence>MPPPNSFPYSPGQLTQCRNAHFAPDFPRPSAFHFLLAVFIVLLHPCAGETDIAIGSSSTSAKDPLALVLRIPADPLDPFWAEFASDTTDDEGPKGLVHGIRNYSIPTPFVPLIPNGKVDKPAIPFPDTVQSATAAPKATSTEEKMPGLKLLGPRQVFHSRYPTHFRHPQNLRSTPLGLIFDEPTISGLVKAVEALRDADLGLTITTIEYGKDYDRLLPKLREAYPPLPSDFATKPIMVFLTQLVFWVRSYCAFCFLRCERVKKVIYLVRASDRDDALARLKEGSTDQGVWDEEWVKAGRLEVLTGDLNLDNLGLGEEEWNRVAEEADAILHDGALIRTFF</sequence>
<dbReference type="AlphaFoldDB" id="A0A2H3DXM9"/>